<dbReference type="GO" id="GO:0000981">
    <property type="term" value="F:DNA-binding transcription factor activity, RNA polymerase II-specific"/>
    <property type="evidence" value="ECO:0007669"/>
    <property type="project" value="TreeGrafter"/>
</dbReference>
<dbReference type="Proteomes" id="UP001497623">
    <property type="component" value="Unassembled WGS sequence"/>
</dbReference>
<evidence type="ECO:0000256" key="3">
    <source>
        <dbReference type="ARBA" id="ARBA00022737"/>
    </source>
</evidence>
<keyword evidence="8" id="KW-0539">Nucleus</keyword>
<dbReference type="PROSITE" id="PS50157">
    <property type="entry name" value="ZINC_FINGER_C2H2_2"/>
    <property type="match status" value="3"/>
</dbReference>
<comment type="subcellular location">
    <subcellularLocation>
        <location evidence="1">Nucleus</location>
    </subcellularLocation>
</comment>
<dbReference type="EMBL" id="CAXKWB010050572">
    <property type="protein sequence ID" value="CAL4170029.1"/>
    <property type="molecule type" value="Genomic_DNA"/>
</dbReference>
<evidence type="ECO:0000313" key="11">
    <source>
        <dbReference type="EMBL" id="CAL4170029.1"/>
    </source>
</evidence>
<keyword evidence="12" id="KW-1185">Reference proteome</keyword>
<feature type="non-terminal residue" evidence="11">
    <location>
        <position position="1"/>
    </location>
</feature>
<accession>A0AAV2SAR3</accession>
<name>A0AAV2SAR3_MEGNR</name>
<feature type="domain" description="C2H2-type" evidence="10">
    <location>
        <begin position="111"/>
        <end position="138"/>
    </location>
</feature>
<keyword evidence="7" id="KW-0804">Transcription</keyword>
<comment type="caution">
    <text evidence="11">The sequence shown here is derived from an EMBL/GenBank/DDBJ whole genome shotgun (WGS) entry which is preliminary data.</text>
</comment>
<dbReference type="SUPFAM" id="SSF57667">
    <property type="entry name" value="beta-beta-alpha zinc fingers"/>
    <property type="match status" value="3"/>
</dbReference>
<protein>
    <recommendedName>
        <fullName evidence="10">C2H2-type domain-containing protein</fullName>
    </recommendedName>
</protein>
<keyword evidence="6" id="KW-0805">Transcription regulation</keyword>
<evidence type="ECO:0000259" key="10">
    <source>
        <dbReference type="PROSITE" id="PS50157"/>
    </source>
</evidence>
<keyword evidence="4 9" id="KW-0863">Zinc-finger</keyword>
<dbReference type="FunFam" id="3.30.160.60:FF:000099">
    <property type="entry name" value="Zinc finger protein 79"/>
    <property type="match status" value="1"/>
</dbReference>
<evidence type="ECO:0000313" key="12">
    <source>
        <dbReference type="Proteomes" id="UP001497623"/>
    </source>
</evidence>
<dbReference type="SMART" id="SM00355">
    <property type="entry name" value="ZnF_C2H2"/>
    <property type="match status" value="3"/>
</dbReference>
<feature type="domain" description="C2H2-type" evidence="10">
    <location>
        <begin position="13"/>
        <end position="35"/>
    </location>
</feature>
<keyword evidence="3" id="KW-0677">Repeat</keyword>
<dbReference type="PANTHER" id="PTHR24381">
    <property type="entry name" value="ZINC FINGER PROTEIN"/>
    <property type="match status" value="1"/>
</dbReference>
<evidence type="ECO:0000256" key="7">
    <source>
        <dbReference type="ARBA" id="ARBA00023163"/>
    </source>
</evidence>
<dbReference type="GO" id="GO:0005634">
    <property type="term" value="C:nucleus"/>
    <property type="evidence" value="ECO:0007669"/>
    <property type="project" value="UniProtKB-SubCell"/>
</dbReference>
<sequence length="145" mass="17449">IHEEPVAFTERTYPCKYCDKAFANNKQLIANQDKHIRVMIRKLDHRQEHCMKKLYQCNQYEKALLVKNVIINKMKSHHGDKPYRCKKCDQKFSHNSAMLSHMKAHTRENQYQCNQCYKKFSLKKSLIRHMKTHNKTYKCNQCDKA</sequence>
<feature type="non-terminal residue" evidence="11">
    <location>
        <position position="145"/>
    </location>
</feature>
<evidence type="ECO:0000256" key="9">
    <source>
        <dbReference type="PROSITE-ProRule" id="PRU00042"/>
    </source>
</evidence>
<gene>
    <name evidence="11" type="ORF">MNOR_LOCUS33943</name>
</gene>
<evidence type="ECO:0000256" key="8">
    <source>
        <dbReference type="ARBA" id="ARBA00023242"/>
    </source>
</evidence>
<dbReference type="PROSITE" id="PS00028">
    <property type="entry name" value="ZINC_FINGER_C2H2_1"/>
    <property type="match status" value="2"/>
</dbReference>
<feature type="domain" description="C2H2-type" evidence="10">
    <location>
        <begin position="83"/>
        <end position="110"/>
    </location>
</feature>
<dbReference type="Pfam" id="PF00096">
    <property type="entry name" value="zf-C2H2"/>
    <property type="match status" value="3"/>
</dbReference>
<dbReference type="InterPro" id="IPR013087">
    <property type="entry name" value="Znf_C2H2_type"/>
</dbReference>
<keyword evidence="5" id="KW-0862">Zinc</keyword>
<dbReference type="InterPro" id="IPR036236">
    <property type="entry name" value="Znf_C2H2_sf"/>
</dbReference>
<evidence type="ECO:0000256" key="2">
    <source>
        <dbReference type="ARBA" id="ARBA00022723"/>
    </source>
</evidence>
<dbReference type="AlphaFoldDB" id="A0AAV2SAR3"/>
<evidence type="ECO:0000256" key="4">
    <source>
        <dbReference type="ARBA" id="ARBA00022771"/>
    </source>
</evidence>
<organism evidence="11 12">
    <name type="scientific">Meganyctiphanes norvegica</name>
    <name type="common">Northern krill</name>
    <name type="synonym">Thysanopoda norvegica</name>
    <dbReference type="NCBI Taxonomy" id="48144"/>
    <lineage>
        <taxon>Eukaryota</taxon>
        <taxon>Metazoa</taxon>
        <taxon>Ecdysozoa</taxon>
        <taxon>Arthropoda</taxon>
        <taxon>Crustacea</taxon>
        <taxon>Multicrustacea</taxon>
        <taxon>Malacostraca</taxon>
        <taxon>Eumalacostraca</taxon>
        <taxon>Eucarida</taxon>
        <taxon>Euphausiacea</taxon>
        <taxon>Euphausiidae</taxon>
        <taxon>Meganyctiphanes</taxon>
    </lineage>
</organism>
<keyword evidence="2" id="KW-0479">Metal-binding</keyword>
<dbReference type="PANTHER" id="PTHR24381:SF393">
    <property type="entry name" value="CHROMATIN-LINKED ADAPTOR FOR MSL PROTEINS, ISOFORM B"/>
    <property type="match status" value="1"/>
</dbReference>
<reference evidence="11 12" key="1">
    <citation type="submission" date="2024-05" db="EMBL/GenBank/DDBJ databases">
        <authorList>
            <person name="Wallberg A."/>
        </authorList>
    </citation>
    <scope>NUCLEOTIDE SEQUENCE [LARGE SCALE GENOMIC DNA]</scope>
</reference>
<evidence type="ECO:0000256" key="1">
    <source>
        <dbReference type="ARBA" id="ARBA00004123"/>
    </source>
</evidence>
<dbReference type="Gene3D" id="3.30.160.60">
    <property type="entry name" value="Classic Zinc Finger"/>
    <property type="match status" value="3"/>
</dbReference>
<dbReference type="GO" id="GO:0000977">
    <property type="term" value="F:RNA polymerase II transcription regulatory region sequence-specific DNA binding"/>
    <property type="evidence" value="ECO:0007669"/>
    <property type="project" value="TreeGrafter"/>
</dbReference>
<proteinExistence type="predicted"/>
<dbReference type="GO" id="GO:0008270">
    <property type="term" value="F:zinc ion binding"/>
    <property type="evidence" value="ECO:0007669"/>
    <property type="project" value="UniProtKB-KW"/>
</dbReference>
<evidence type="ECO:0000256" key="6">
    <source>
        <dbReference type="ARBA" id="ARBA00023015"/>
    </source>
</evidence>
<evidence type="ECO:0000256" key="5">
    <source>
        <dbReference type="ARBA" id="ARBA00022833"/>
    </source>
</evidence>
<dbReference type="FunFam" id="3.30.160.60:FF:000100">
    <property type="entry name" value="Zinc finger 45-like"/>
    <property type="match status" value="1"/>
</dbReference>